<evidence type="ECO:0000313" key="1">
    <source>
        <dbReference type="EMBL" id="MCJ2178343.1"/>
    </source>
</evidence>
<keyword evidence="2" id="KW-1185">Reference proteome</keyword>
<name>A0ABT0AZW2_9SPHN</name>
<proteinExistence type="predicted"/>
<dbReference type="RefSeq" id="WP_243992283.1">
    <property type="nucleotide sequence ID" value="NZ_JALHLE010000007.1"/>
</dbReference>
<protein>
    <submittedName>
        <fullName evidence="1">GIY-YIG nuclease family protein</fullName>
    </submittedName>
</protein>
<sequence>MDRTQRKAALAEYRERKVEPGIFAIRCTASGEVWAGRAPDLSTVPNRVFFTLRQGGNPHRSLQAAWNAHGADSFVFELLEVLDPEKLGLGLDRELKACHEHWTGRLGATRI</sequence>
<dbReference type="EMBL" id="JALHLE010000007">
    <property type="protein sequence ID" value="MCJ2178343.1"/>
    <property type="molecule type" value="Genomic_DNA"/>
</dbReference>
<dbReference type="Proteomes" id="UP001162880">
    <property type="component" value="Unassembled WGS sequence"/>
</dbReference>
<dbReference type="CDD" id="cd10451">
    <property type="entry name" value="GIY-YIG_LuxR_like"/>
    <property type="match status" value="1"/>
</dbReference>
<gene>
    <name evidence="1" type="ORF">MTR64_07190</name>
</gene>
<accession>A0ABT0AZW2</accession>
<reference evidence="1" key="1">
    <citation type="submission" date="2022-03" db="EMBL/GenBank/DDBJ databases">
        <title>Identification of a novel bacterium isolated from mangrove sediments.</title>
        <authorList>
            <person name="Pan X."/>
        </authorList>
    </citation>
    <scope>NUCLEOTIDE SEQUENCE</scope>
    <source>
        <strain evidence="1">B2580</strain>
    </source>
</reference>
<evidence type="ECO:0000313" key="2">
    <source>
        <dbReference type="Proteomes" id="UP001162880"/>
    </source>
</evidence>
<dbReference type="InterPro" id="IPR035901">
    <property type="entry name" value="GIY-YIG_endonuc_sf"/>
</dbReference>
<comment type="caution">
    <text evidence="1">The sequence shown here is derived from an EMBL/GenBank/DDBJ whole genome shotgun (WGS) entry which is preliminary data.</text>
</comment>
<organism evidence="1 2">
    <name type="scientific">Novosphingobium album</name>
    <name type="common">ex Hu et al. 2023</name>
    <dbReference type="NCBI Taxonomy" id="2930093"/>
    <lineage>
        <taxon>Bacteria</taxon>
        <taxon>Pseudomonadati</taxon>
        <taxon>Pseudomonadota</taxon>
        <taxon>Alphaproteobacteria</taxon>
        <taxon>Sphingomonadales</taxon>
        <taxon>Sphingomonadaceae</taxon>
        <taxon>Novosphingobium</taxon>
    </lineage>
</organism>
<dbReference type="Gene3D" id="3.40.1440.10">
    <property type="entry name" value="GIY-YIG endonuclease"/>
    <property type="match status" value="1"/>
</dbReference>